<dbReference type="EMBL" id="BAAFJT010000003">
    <property type="protein sequence ID" value="GAB0185932.1"/>
    <property type="molecule type" value="Genomic_DNA"/>
</dbReference>
<organism evidence="1 2">
    <name type="scientific">Grus japonensis</name>
    <name type="common">Japanese crane</name>
    <name type="synonym">Red-crowned crane</name>
    <dbReference type="NCBI Taxonomy" id="30415"/>
    <lineage>
        <taxon>Eukaryota</taxon>
        <taxon>Metazoa</taxon>
        <taxon>Chordata</taxon>
        <taxon>Craniata</taxon>
        <taxon>Vertebrata</taxon>
        <taxon>Euteleostomi</taxon>
        <taxon>Archelosauria</taxon>
        <taxon>Archosauria</taxon>
        <taxon>Dinosauria</taxon>
        <taxon>Saurischia</taxon>
        <taxon>Theropoda</taxon>
        <taxon>Coelurosauria</taxon>
        <taxon>Aves</taxon>
        <taxon>Neognathae</taxon>
        <taxon>Neoaves</taxon>
        <taxon>Gruiformes</taxon>
        <taxon>Gruidae</taxon>
        <taxon>Grus</taxon>
    </lineage>
</organism>
<proteinExistence type="predicted"/>
<comment type="caution">
    <text evidence="1">The sequence shown here is derived from an EMBL/GenBank/DDBJ whole genome shotgun (WGS) entry which is preliminary data.</text>
</comment>
<keyword evidence="2" id="KW-1185">Reference proteome</keyword>
<evidence type="ECO:0000313" key="2">
    <source>
        <dbReference type="Proteomes" id="UP001623348"/>
    </source>
</evidence>
<accession>A0ABC9WNJ4</accession>
<dbReference type="AlphaFoldDB" id="A0ABC9WNJ4"/>
<evidence type="ECO:0000313" key="1">
    <source>
        <dbReference type="EMBL" id="GAB0185932.1"/>
    </source>
</evidence>
<dbReference type="Proteomes" id="UP001623348">
    <property type="component" value="Unassembled WGS sequence"/>
</dbReference>
<reference evidence="1 2" key="1">
    <citation type="submission" date="2024-06" db="EMBL/GenBank/DDBJ databases">
        <title>The draft genome of Grus japonensis, version 3.</title>
        <authorList>
            <person name="Nabeshima K."/>
            <person name="Suzuki S."/>
            <person name="Onuma M."/>
        </authorList>
    </citation>
    <scope>NUCLEOTIDE SEQUENCE [LARGE SCALE GENOMIC DNA]</scope>
    <source>
        <strain evidence="1 2">451A</strain>
    </source>
</reference>
<name>A0ABC9WNJ4_GRUJA</name>
<protein>
    <submittedName>
        <fullName evidence="1">Uncharacterized protein</fullName>
    </submittedName>
</protein>
<gene>
    <name evidence="1" type="ORF">GRJ2_001058500</name>
</gene>
<sequence>MEEALNLVTLETCCDSVPAADCKDVEHQATRRPGNGMSNMLSALATCASACQYGHTCRQWAFGIVSALRKGSKYKMKTGVKRVVERIIFLELVM</sequence>